<dbReference type="EMBL" id="WNCL01000029">
    <property type="protein sequence ID" value="MTU43788.1"/>
    <property type="molecule type" value="Genomic_DNA"/>
</dbReference>
<evidence type="ECO:0000313" key="2">
    <source>
        <dbReference type="Proteomes" id="UP000462362"/>
    </source>
</evidence>
<evidence type="ECO:0000313" key="1">
    <source>
        <dbReference type="EMBL" id="MTU43788.1"/>
    </source>
</evidence>
<sequence length="122" mass="13961">MSFNKDLQELLNSTLQGAKLRGETETATKLTRAIKMLEEDNAKKSQDFREGAAKASETKRLKTQETVRAFKLSLPPQEQNKPVTSALAVQYIIFHAKYNGHPNSTIDQRTAKRHLDKYWRDV</sequence>
<accession>A0A6I3RZ27</accession>
<proteinExistence type="predicted"/>
<gene>
    <name evidence="1" type="ORF">GMD42_09185</name>
</gene>
<dbReference type="AlphaFoldDB" id="A0A6I3RZ27"/>
<dbReference type="RefSeq" id="WP_021867992.1">
    <property type="nucleotide sequence ID" value="NZ_CAUEYH010000001.1"/>
</dbReference>
<name>A0A6I3RZ27_9BURK</name>
<comment type="caution">
    <text evidence="1">The sequence shown here is derived from an EMBL/GenBank/DDBJ whole genome shotgun (WGS) entry which is preliminary data.</text>
</comment>
<protein>
    <submittedName>
        <fullName evidence="1">Uncharacterized protein</fullName>
    </submittedName>
</protein>
<organism evidence="1 2">
    <name type="scientific">Parasutterella excrementihominis</name>
    <dbReference type="NCBI Taxonomy" id="487175"/>
    <lineage>
        <taxon>Bacteria</taxon>
        <taxon>Pseudomonadati</taxon>
        <taxon>Pseudomonadota</taxon>
        <taxon>Betaproteobacteria</taxon>
        <taxon>Burkholderiales</taxon>
        <taxon>Sutterellaceae</taxon>
        <taxon>Parasutterella</taxon>
    </lineage>
</organism>
<reference evidence="1 2" key="1">
    <citation type="journal article" date="2019" name="Nat. Med.">
        <title>A library of human gut bacterial isolates paired with longitudinal multiomics data enables mechanistic microbiome research.</title>
        <authorList>
            <person name="Poyet M."/>
            <person name="Groussin M."/>
            <person name="Gibbons S.M."/>
            <person name="Avila-Pacheco J."/>
            <person name="Jiang X."/>
            <person name="Kearney S.M."/>
            <person name="Perrotta A.R."/>
            <person name="Berdy B."/>
            <person name="Zhao S."/>
            <person name="Lieberman T.D."/>
            <person name="Swanson P.K."/>
            <person name="Smith M."/>
            <person name="Roesemann S."/>
            <person name="Alexander J.E."/>
            <person name="Rich S.A."/>
            <person name="Livny J."/>
            <person name="Vlamakis H."/>
            <person name="Clish C."/>
            <person name="Bullock K."/>
            <person name="Deik A."/>
            <person name="Scott J."/>
            <person name="Pierce K.A."/>
            <person name="Xavier R.J."/>
            <person name="Alm E.J."/>
        </authorList>
    </citation>
    <scope>NUCLEOTIDE SEQUENCE [LARGE SCALE GENOMIC DNA]</scope>
    <source>
        <strain evidence="1 2">BIOML-A2</strain>
    </source>
</reference>
<dbReference type="Proteomes" id="UP000462362">
    <property type="component" value="Unassembled WGS sequence"/>
</dbReference>